<dbReference type="SUPFAM" id="SSF52425">
    <property type="entry name" value="Cryptochrome/photolyase, N-terminal domain"/>
    <property type="match status" value="1"/>
</dbReference>
<dbReference type="InterPro" id="IPR036155">
    <property type="entry name" value="Crypto/Photolyase_N_sf"/>
</dbReference>
<comment type="caution">
    <text evidence="3">The sequence shown here is derived from an EMBL/GenBank/DDBJ whole genome shotgun (WGS) entry which is preliminary data.</text>
</comment>
<organism evidence="3 4">
    <name type="scientific">Halorubrum alkaliphilum</name>
    <dbReference type="NCBI Taxonomy" id="261290"/>
    <lineage>
        <taxon>Archaea</taxon>
        <taxon>Methanobacteriati</taxon>
        <taxon>Methanobacteriota</taxon>
        <taxon>Stenosarchaea group</taxon>
        <taxon>Halobacteria</taxon>
        <taxon>Halobacteriales</taxon>
        <taxon>Haloferacaceae</taxon>
        <taxon>Halorubrum</taxon>
    </lineage>
</organism>
<keyword evidence="4" id="KW-1185">Reference proteome</keyword>
<sequence length="185" mass="20400">MVPLFVLDDAILSRADGLGVAFMLGSLRTLRHWYRDRGSDLAIQRGDPTEVVSRVARRLDADRVVWNSDHSRLARGRDRAVQRALTRAGVAYTSVSSDQPTESESTSKSVWELETRLANPNALGIETGAVPRLSELSEHGYDSAPLTVNTESASKRLHALSNGTTYRRCDEGSSTKRDDQSLSWA</sequence>
<feature type="compositionally biased region" description="Basic and acidic residues" evidence="1">
    <location>
        <begin position="167"/>
        <end position="185"/>
    </location>
</feature>
<keyword evidence="3" id="KW-0456">Lyase</keyword>
<reference evidence="3" key="1">
    <citation type="submission" date="2021-03" db="EMBL/GenBank/DDBJ databases">
        <title>Genomic Encyclopedia of Type Strains, Phase IV (KMG-IV): sequencing the most valuable type-strain genomes for metagenomic binning, comparative biology and taxonomic classification.</title>
        <authorList>
            <person name="Goeker M."/>
        </authorList>
    </citation>
    <scope>NUCLEOTIDE SEQUENCE</scope>
    <source>
        <strain evidence="3">DSM 23564</strain>
    </source>
</reference>
<dbReference type="PANTHER" id="PTHR11455">
    <property type="entry name" value="CRYPTOCHROME"/>
    <property type="match status" value="1"/>
</dbReference>
<evidence type="ECO:0000313" key="3">
    <source>
        <dbReference type="EMBL" id="MBP1921640.1"/>
    </source>
</evidence>
<name>A0A8T4GDB3_9EURY</name>
<dbReference type="AlphaFoldDB" id="A0A8T4GDB3"/>
<dbReference type="EMBL" id="JAGGKQ010000003">
    <property type="protein sequence ID" value="MBP1921640.1"/>
    <property type="molecule type" value="Genomic_DNA"/>
</dbReference>
<accession>A0A8T4GDB3</accession>
<dbReference type="GO" id="GO:0071949">
    <property type="term" value="F:FAD binding"/>
    <property type="evidence" value="ECO:0007669"/>
    <property type="project" value="TreeGrafter"/>
</dbReference>
<evidence type="ECO:0000259" key="2">
    <source>
        <dbReference type="PROSITE" id="PS51645"/>
    </source>
</evidence>
<dbReference type="Gene3D" id="3.40.50.620">
    <property type="entry name" value="HUPs"/>
    <property type="match status" value="1"/>
</dbReference>
<dbReference type="GO" id="GO:0003677">
    <property type="term" value="F:DNA binding"/>
    <property type="evidence" value="ECO:0007669"/>
    <property type="project" value="TreeGrafter"/>
</dbReference>
<dbReference type="PANTHER" id="PTHR11455:SF9">
    <property type="entry name" value="CRYPTOCHROME CIRCADIAN CLOCK 5 ISOFORM X1"/>
    <property type="match status" value="1"/>
</dbReference>
<dbReference type="InterPro" id="IPR014729">
    <property type="entry name" value="Rossmann-like_a/b/a_fold"/>
</dbReference>
<proteinExistence type="predicted"/>
<evidence type="ECO:0000313" key="4">
    <source>
        <dbReference type="Proteomes" id="UP000823588"/>
    </source>
</evidence>
<evidence type="ECO:0000256" key="1">
    <source>
        <dbReference type="SAM" id="MobiDB-lite"/>
    </source>
</evidence>
<dbReference type="GO" id="GO:0003904">
    <property type="term" value="F:deoxyribodipyrimidine photo-lyase activity"/>
    <property type="evidence" value="ECO:0007669"/>
    <property type="project" value="UniProtKB-EC"/>
</dbReference>
<dbReference type="Proteomes" id="UP000823588">
    <property type="component" value="Unassembled WGS sequence"/>
</dbReference>
<dbReference type="PROSITE" id="PS51645">
    <property type="entry name" value="PHR_CRY_ALPHA_BETA"/>
    <property type="match status" value="1"/>
</dbReference>
<dbReference type="EC" id="4.1.99.3" evidence="3"/>
<feature type="domain" description="Photolyase/cryptochrome alpha/beta" evidence="2">
    <location>
        <begin position="1"/>
        <end position="100"/>
    </location>
</feature>
<protein>
    <submittedName>
        <fullName evidence="3">Deoxyribodipyrimidine photo-lyase</fullName>
        <ecNumber evidence="3">4.1.99.3</ecNumber>
    </submittedName>
</protein>
<gene>
    <name evidence="3" type="ORF">J2751_000633</name>
</gene>
<dbReference type="InterPro" id="IPR002081">
    <property type="entry name" value="Cryptochrome/DNA_photolyase_1"/>
</dbReference>
<feature type="region of interest" description="Disordered" evidence="1">
    <location>
        <begin position="159"/>
        <end position="185"/>
    </location>
</feature>
<dbReference type="InterPro" id="IPR006050">
    <property type="entry name" value="DNA_photolyase_N"/>
</dbReference>
<dbReference type="Pfam" id="PF00875">
    <property type="entry name" value="DNA_photolyase"/>
    <property type="match status" value="1"/>
</dbReference>